<evidence type="ECO:0000313" key="1">
    <source>
        <dbReference type="EMBL" id="KAJ7725029.1"/>
    </source>
</evidence>
<protein>
    <submittedName>
        <fullName evidence="1">Uncharacterized protein</fullName>
    </submittedName>
</protein>
<dbReference type="Proteomes" id="UP001215598">
    <property type="component" value="Unassembled WGS sequence"/>
</dbReference>
<dbReference type="InterPro" id="IPR032675">
    <property type="entry name" value="LRR_dom_sf"/>
</dbReference>
<accession>A0AAD7HQF0</accession>
<evidence type="ECO:0000313" key="2">
    <source>
        <dbReference type="Proteomes" id="UP001215598"/>
    </source>
</evidence>
<dbReference type="EMBL" id="JARKIB010000197">
    <property type="protein sequence ID" value="KAJ7725029.1"/>
    <property type="molecule type" value="Genomic_DNA"/>
</dbReference>
<dbReference type="SUPFAM" id="SSF52047">
    <property type="entry name" value="RNI-like"/>
    <property type="match status" value="1"/>
</dbReference>
<sequence>MFLAASLESLQLFAHGDSSLFLSTFGARCTNLTEFSIFTMDSASIPTAFNSFLSHLTRIKSIDVDAMSSRSLGNLSALTTLQMLIVRKNSRNKFELPDQMQFPSLVDLELHSFSFKTIGRMLNSMSTPQLNSIDLDSVSYAKAHYPLINGAITIDTNAETVPINFTPDDTITLHTFQPLLSFANLAHANIQLNAGFQLGDECVARIAEAWPLIETLRLTLPYEAKRAVASSITIAGLQAFAQHCPLLESLGLTLDGTIQPPKFKSTAAVAHQELLRFIDVGISILTSPEDAAEFLSTVFPSLSKIETYWDSYNYIQDEFDSAMAWNLVQSHLRLGIKVRTRERNWGRLHGSSLPPIDDGSD</sequence>
<dbReference type="Gene3D" id="3.80.10.10">
    <property type="entry name" value="Ribonuclease Inhibitor"/>
    <property type="match status" value="1"/>
</dbReference>
<organism evidence="1 2">
    <name type="scientific">Mycena metata</name>
    <dbReference type="NCBI Taxonomy" id="1033252"/>
    <lineage>
        <taxon>Eukaryota</taxon>
        <taxon>Fungi</taxon>
        <taxon>Dikarya</taxon>
        <taxon>Basidiomycota</taxon>
        <taxon>Agaricomycotina</taxon>
        <taxon>Agaricomycetes</taxon>
        <taxon>Agaricomycetidae</taxon>
        <taxon>Agaricales</taxon>
        <taxon>Marasmiineae</taxon>
        <taxon>Mycenaceae</taxon>
        <taxon>Mycena</taxon>
    </lineage>
</organism>
<keyword evidence="2" id="KW-1185">Reference proteome</keyword>
<reference evidence="1" key="1">
    <citation type="submission" date="2023-03" db="EMBL/GenBank/DDBJ databases">
        <title>Massive genome expansion in bonnet fungi (Mycena s.s.) driven by repeated elements and novel gene families across ecological guilds.</title>
        <authorList>
            <consortium name="Lawrence Berkeley National Laboratory"/>
            <person name="Harder C.B."/>
            <person name="Miyauchi S."/>
            <person name="Viragh M."/>
            <person name="Kuo A."/>
            <person name="Thoen E."/>
            <person name="Andreopoulos B."/>
            <person name="Lu D."/>
            <person name="Skrede I."/>
            <person name="Drula E."/>
            <person name="Henrissat B."/>
            <person name="Morin E."/>
            <person name="Kohler A."/>
            <person name="Barry K."/>
            <person name="LaButti K."/>
            <person name="Morin E."/>
            <person name="Salamov A."/>
            <person name="Lipzen A."/>
            <person name="Mereny Z."/>
            <person name="Hegedus B."/>
            <person name="Baldrian P."/>
            <person name="Stursova M."/>
            <person name="Weitz H."/>
            <person name="Taylor A."/>
            <person name="Grigoriev I.V."/>
            <person name="Nagy L.G."/>
            <person name="Martin F."/>
            <person name="Kauserud H."/>
        </authorList>
    </citation>
    <scope>NUCLEOTIDE SEQUENCE</scope>
    <source>
        <strain evidence="1">CBHHK182m</strain>
    </source>
</reference>
<dbReference type="AlphaFoldDB" id="A0AAD7HQF0"/>
<name>A0AAD7HQF0_9AGAR</name>
<gene>
    <name evidence="1" type="ORF">B0H16DRAFT_1736327</name>
</gene>
<comment type="caution">
    <text evidence="1">The sequence shown here is derived from an EMBL/GenBank/DDBJ whole genome shotgun (WGS) entry which is preliminary data.</text>
</comment>
<proteinExistence type="predicted"/>